<dbReference type="PANTHER" id="PTHR38471:SF2">
    <property type="entry name" value="FOUR HELIX BUNDLE PROTEIN"/>
    <property type="match status" value="1"/>
</dbReference>
<dbReference type="CDD" id="cd16377">
    <property type="entry name" value="23S_rRNA_IVP_like"/>
    <property type="match status" value="1"/>
</dbReference>
<dbReference type="PANTHER" id="PTHR38471">
    <property type="entry name" value="FOUR HELIX BUNDLE PROTEIN"/>
    <property type="match status" value="1"/>
</dbReference>
<evidence type="ECO:0000313" key="1">
    <source>
        <dbReference type="EMBL" id="KKQ22028.1"/>
    </source>
</evidence>
<dbReference type="NCBIfam" id="TIGR02436">
    <property type="entry name" value="four helix bundle protein"/>
    <property type="match status" value="1"/>
</dbReference>
<dbReference type="Gene3D" id="1.20.1440.60">
    <property type="entry name" value="23S rRNA-intervening sequence"/>
    <property type="match status" value="1"/>
</dbReference>
<reference evidence="1 2" key="1">
    <citation type="journal article" date="2015" name="Nature">
        <title>rRNA introns, odd ribosomes, and small enigmatic genomes across a large radiation of phyla.</title>
        <authorList>
            <person name="Brown C.T."/>
            <person name="Hug L.A."/>
            <person name="Thomas B.C."/>
            <person name="Sharon I."/>
            <person name="Castelle C.J."/>
            <person name="Singh A."/>
            <person name="Wilkins M.J."/>
            <person name="Williams K.H."/>
            <person name="Banfield J.F."/>
        </authorList>
    </citation>
    <scope>NUCLEOTIDE SEQUENCE [LARGE SCALE GENOMIC DNA]</scope>
</reference>
<organism evidence="1 2">
    <name type="scientific">Candidatus Wolfebacteria bacterium GW2011_GWC1_37_10</name>
    <dbReference type="NCBI Taxonomy" id="1619010"/>
    <lineage>
        <taxon>Bacteria</taxon>
        <taxon>Candidatus Wolfeibacteriota</taxon>
    </lineage>
</organism>
<dbReference type="SUPFAM" id="SSF158446">
    <property type="entry name" value="IVS-encoded protein-like"/>
    <property type="match status" value="1"/>
</dbReference>
<accession>A0A0G0FSN3</accession>
<protein>
    <recommendedName>
        <fullName evidence="3">Four helix bundle protein</fullName>
    </recommendedName>
</protein>
<dbReference type="EMBL" id="LBSR01000010">
    <property type="protein sequence ID" value="KKQ22028.1"/>
    <property type="molecule type" value="Genomic_DNA"/>
</dbReference>
<gene>
    <name evidence="1" type="ORF">US36_C0010G0007</name>
</gene>
<proteinExistence type="predicted"/>
<dbReference type="Proteomes" id="UP000034044">
    <property type="component" value="Unassembled WGS sequence"/>
</dbReference>
<dbReference type="Pfam" id="PF05635">
    <property type="entry name" value="23S_rRNA_IVP"/>
    <property type="match status" value="1"/>
</dbReference>
<dbReference type="AlphaFoldDB" id="A0A0G0FSN3"/>
<sequence length="115" mass="13409">MKDFKNLLIWQKSVELVIFVYKIIKAFTEEEKYGLVSQTRRSAVSIPSNISEGHMRTTNKDFRHFISIARGSYAELETQSVIAYKLGYIIDKDYQLLISKIQEISKMLSSFYSKL</sequence>
<evidence type="ECO:0008006" key="3">
    <source>
        <dbReference type="Google" id="ProtNLM"/>
    </source>
</evidence>
<dbReference type="InterPro" id="IPR012657">
    <property type="entry name" value="23S_rRNA-intervening_sequence"/>
</dbReference>
<name>A0A0G0FSN3_9BACT</name>
<dbReference type="PATRIC" id="fig|1619010.3.peg.384"/>
<evidence type="ECO:0000313" key="2">
    <source>
        <dbReference type="Proteomes" id="UP000034044"/>
    </source>
</evidence>
<dbReference type="InterPro" id="IPR036583">
    <property type="entry name" value="23S_rRNA_IVS_sf"/>
</dbReference>
<comment type="caution">
    <text evidence="1">The sequence shown here is derived from an EMBL/GenBank/DDBJ whole genome shotgun (WGS) entry which is preliminary data.</text>
</comment>